<organism evidence="3 4">
    <name type="scientific">Gottfriedia solisilvae</name>
    <dbReference type="NCBI Taxonomy" id="1516104"/>
    <lineage>
        <taxon>Bacteria</taxon>
        <taxon>Bacillati</taxon>
        <taxon>Bacillota</taxon>
        <taxon>Bacilli</taxon>
        <taxon>Bacillales</taxon>
        <taxon>Bacillaceae</taxon>
        <taxon>Gottfriedia</taxon>
    </lineage>
</organism>
<dbReference type="SMART" id="SM01208">
    <property type="entry name" value="G5"/>
    <property type="match status" value="1"/>
</dbReference>
<reference evidence="4" key="1">
    <citation type="journal article" date="2019" name="Int. J. Syst. Evol. Microbiol.">
        <title>The Global Catalogue of Microorganisms (GCM) 10K type strain sequencing project: providing services to taxonomists for standard genome sequencing and annotation.</title>
        <authorList>
            <consortium name="The Broad Institute Genomics Platform"/>
            <consortium name="The Broad Institute Genome Sequencing Center for Infectious Disease"/>
            <person name="Wu L."/>
            <person name="Ma J."/>
        </authorList>
    </citation>
    <scope>NUCLEOTIDE SEQUENCE [LARGE SCALE GENOMIC DNA]</scope>
    <source>
        <strain evidence="4">CGMCC 1.14993</strain>
    </source>
</reference>
<keyword evidence="1" id="KW-0732">Signal</keyword>
<evidence type="ECO:0000313" key="3">
    <source>
        <dbReference type="EMBL" id="GGI18365.1"/>
    </source>
</evidence>
<protein>
    <recommendedName>
        <fullName evidence="2">G5 domain-containing protein</fullName>
    </recommendedName>
</protein>
<dbReference type="GO" id="GO:0019867">
    <property type="term" value="C:outer membrane"/>
    <property type="evidence" value="ECO:0007669"/>
    <property type="project" value="InterPro"/>
</dbReference>
<dbReference type="InterPro" id="IPR011098">
    <property type="entry name" value="G5_dom"/>
</dbReference>
<dbReference type="InterPro" id="IPR059180">
    <property type="entry name" value="3D_YorM"/>
</dbReference>
<accession>A0A8J3F0X5</accession>
<dbReference type="GO" id="GO:0009254">
    <property type="term" value="P:peptidoglycan turnover"/>
    <property type="evidence" value="ECO:0007669"/>
    <property type="project" value="InterPro"/>
</dbReference>
<comment type="caution">
    <text evidence="3">The sequence shown here is derived from an EMBL/GenBank/DDBJ whole genome shotgun (WGS) entry which is preliminary data.</text>
</comment>
<dbReference type="InterPro" id="IPR010611">
    <property type="entry name" value="3D_dom"/>
</dbReference>
<dbReference type="InterPro" id="IPR051933">
    <property type="entry name" value="Resuscitation_pf_RpfB"/>
</dbReference>
<dbReference type="Proteomes" id="UP000626244">
    <property type="component" value="Unassembled WGS sequence"/>
</dbReference>
<feature type="domain" description="G5" evidence="2">
    <location>
        <begin position="208"/>
        <end position="288"/>
    </location>
</feature>
<dbReference type="Gene3D" id="2.20.230.10">
    <property type="entry name" value="Resuscitation-promoting factor rpfb"/>
    <property type="match status" value="1"/>
</dbReference>
<proteinExistence type="predicted"/>
<dbReference type="RefSeq" id="WP_088004015.1">
    <property type="nucleotide sequence ID" value="NZ_BMHB01000007.1"/>
</dbReference>
<dbReference type="Pfam" id="PF07501">
    <property type="entry name" value="G5"/>
    <property type="match status" value="1"/>
</dbReference>
<evidence type="ECO:0000256" key="1">
    <source>
        <dbReference type="ARBA" id="ARBA00022729"/>
    </source>
</evidence>
<keyword evidence="4" id="KW-1185">Reference proteome</keyword>
<name>A0A8J3F0X5_9BACI</name>
<dbReference type="InterPro" id="IPR036908">
    <property type="entry name" value="RlpA-like_sf"/>
</dbReference>
<dbReference type="InterPro" id="IPR007137">
    <property type="entry name" value="DUF348"/>
</dbReference>
<sequence>MIDANRLLSRLGSSKKLAVQLAGALVFTGSVGTGAYEGLKEQVTLEVDGKEQVIQTHANTVAELLKEQNVTITNQDEMYPSANSKITDDMDIIIQHAKPVKLTINGQEKVIMTTAQTVQELLSEEKIKVNQDDVIMPALTTPLEENEEITYEKAFPLVLNDGGKPKKVFSTSTTVADFLDKQNITLNEYDRVEPAIDETVEQNDTVRVIRVEKVNDVVEEEVDYKEKEKNDSSMFKDESAVITEGVKGLVKRNFEIIKENGKVVSKTIIDEEILKEPVDRVVAVGTKSVPASSALVKSSAPKVKGKVKEMYVEATAYSPYDAGMSGITATGINIRKNPNTKLIAVDPDVIPLGSKVWVEGYGVAIAGDTGGAIDGRRIDILMPTKDECFDFGRRTVKIRILD</sequence>
<dbReference type="PANTHER" id="PTHR39160:SF4">
    <property type="entry name" value="RESUSCITATION-PROMOTING FACTOR RPFB"/>
    <property type="match status" value="1"/>
</dbReference>
<dbReference type="Pfam" id="PF06725">
    <property type="entry name" value="3D"/>
    <property type="match status" value="1"/>
</dbReference>
<dbReference type="Gene3D" id="2.40.40.10">
    <property type="entry name" value="RlpA-like domain"/>
    <property type="match status" value="1"/>
</dbReference>
<dbReference type="PROSITE" id="PS51109">
    <property type="entry name" value="G5"/>
    <property type="match status" value="1"/>
</dbReference>
<dbReference type="EMBL" id="BMHB01000007">
    <property type="protein sequence ID" value="GGI18365.1"/>
    <property type="molecule type" value="Genomic_DNA"/>
</dbReference>
<evidence type="ECO:0000313" key="4">
    <source>
        <dbReference type="Proteomes" id="UP000626244"/>
    </source>
</evidence>
<dbReference type="AlphaFoldDB" id="A0A8J3F0X5"/>
<dbReference type="CDD" id="cd14667">
    <property type="entry name" value="3D_containing_proteins"/>
    <property type="match status" value="1"/>
</dbReference>
<gene>
    <name evidence="3" type="primary">yabE</name>
    <name evidence="3" type="ORF">GCM10007380_42550</name>
</gene>
<dbReference type="OrthoDB" id="9798935at2"/>
<evidence type="ECO:0000259" key="2">
    <source>
        <dbReference type="PROSITE" id="PS51109"/>
    </source>
</evidence>
<dbReference type="PANTHER" id="PTHR39160">
    <property type="entry name" value="CELL WALL-BINDING PROTEIN YOCH"/>
    <property type="match status" value="1"/>
</dbReference>
<dbReference type="GO" id="GO:0004553">
    <property type="term" value="F:hydrolase activity, hydrolyzing O-glycosyl compounds"/>
    <property type="evidence" value="ECO:0007669"/>
    <property type="project" value="InterPro"/>
</dbReference>
<dbReference type="SUPFAM" id="SSF50685">
    <property type="entry name" value="Barwin-like endoglucanases"/>
    <property type="match status" value="1"/>
</dbReference>
<dbReference type="Pfam" id="PF03990">
    <property type="entry name" value="DUF348"/>
    <property type="match status" value="3"/>
</dbReference>